<name>A0ABS6SM48_9SPHN</name>
<gene>
    <name evidence="1" type="ORF">KCG45_07960</name>
</gene>
<dbReference type="Proteomes" id="UP000699975">
    <property type="component" value="Unassembled WGS sequence"/>
</dbReference>
<dbReference type="Pfam" id="PF11720">
    <property type="entry name" value="Inhibitor_I78"/>
    <property type="match status" value="1"/>
</dbReference>
<evidence type="ECO:0000313" key="2">
    <source>
        <dbReference type="Proteomes" id="UP000699975"/>
    </source>
</evidence>
<sequence>MNANLTVLAITITLGGCAGAYTAPDANAGSAEPIPKPVSAMCDAQAVQEHIGREATQAAGEAVLDQSGARTLRWGPPNSAWTMDYREDRVNIRYDDQMKITAITCG</sequence>
<dbReference type="InterPro" id="IPR021719">
    <property type="entry name" value="Prot_inh_I78"/>
</dbReference>
<dbReference type="RefSeq" id="WP_218316742.1">
    <property type="nucleotide sequence ID" value="NZ_JAGSPB010000002.1"/>
</dbReference>
<comment type="caution">
    <text evidence="1">The sequence shown here is derived from an EMBL/GenBank/DDBJ whole genome shotgun (WGS) entry which is preliminary data.</text>
</comment>
<organism evidence="1 2">
    <name type="scientific">Erythrobacter ani</name>
    <dbReference type="NCBI Taxonomy" id="2827235"/>
    <lineage>
        <taxon>Bacteria</taxon>
        <taxon>Pseudomonadati</taxon>
        <taxon>Pseudomonadota</taxon>
        <taxon>Alphaproteobacteria</taxon>
        <taxon>Sphingomonadales</taxon>
        <taxon>Erythrobacteraceae</taxon>
        <taxon>Erythrobacter/Porphyrobacter group</taxon>
        <taxon>Erythrobacter</taxon>
    </lineage>
</organism>
<protein>
    <recommendedName>
        <fullName evidence="3">Peptidase inhibitor I78 family protein</fullName>
    </recommendedName>
</protein>
<dbReference type="EMBL" id="JAGSPB010000002">
    <property type="protein sequence ID" value="MBV7266110.1"/>
    <property type="molecule type" value="Genomic_DNA"/>
</dbReference>
<evidence type="ECO:0000313" key="1">
    <source>
        <dbReference type="EMBL" id="MBV7266110.1"/>
    </source>
</evidence>
<keyword evidence="2" id="KW-1185">Reference proteome</keyword>
<reference evidence="1 2" key="1">
    <citation type="submission" date="2021-04" db="EMBL/GenBank/DDBJ databases">
        <authorList>
            <person name="Pira H."/>
            <person name="Risdian C."/>
            <person name="Wink J."/>
        </authorList>
    </citation>
    <scope>NUCLEOTIDE SEQUENCE [LARGE SCALE GENOMIC DNA]</scope>
    <source>
        <strain evidence="1 2">WH131</strain>
    </source>
</reference>
<proteinExistence type="predicted"/>
<evidence type="ECO:0008006" key="3">
    <source>
        <dbReference type="Google" id="ProtNLM"/>
    </source>
</evidence>
<accession>A0ABS6SM48</accession>